<name>A0AAE9Y564_RHOPA</name>
<organism evidence="1 2">
    <name type="scientific">Rhodopseudomonas palustris (strain ATCC BAA-98 / CGA009)</name>
    <dbReference type="NCBI Taxonomy" id="258594"/>
    <lineage>
        <taxon>Bacteria</taxon>
        <taxon>Pseudomonadati</taxon>
        <taxon>Pseudomonadota</taxon>
        <taxon>Alphaproteobacteria</taxon>
        <taxon>Hyphomicrobiales</taxon>
        <taxon>Nitrobacteraceae</taxon>
        <taxon>Rhodopseudomonas</taxon>
    </lineage>
</organism>
<dbReference type="EMBL" id="CP116810">
    <property type="protein sequence ID" value="WCL94747.1"/>
    <property type="molecule type" value="Genomic_DNA"/>
</dbReference>
<reference evidence="1 2" key="1">
    <citation type="journal article" date="2004" name="Nat. Biotechnol.">
        <title>Complete genome sequence of the metabolically versatile photosynthetic bacterium Rhodopseudomonas palustris.</title>
        <authorList>
            <person name="Larimer F.W."/>
            <person name="Chain P."/>
            <person name="Hauser L."/>
            <person name="Lamerdin J."/>
            <person name="Malfatti S."/>
            <person name="Do L."/>
            <person name="Land M.L."/>
            <person name="Pelletier D.A."/>
            <person name="Beatty J.T."/>
            <person name="Lang A.S."/>
            <person name="Tabita F.R."/>
            <person name="Gibson J.L."/>
            <person name="Hanson T.E."/>
            <person name="Bobst C."/>
            <person name="Torres J.L."/>
            <person name="Peres C."/>
            <person name="Harrison F.H."/>
            <person name="Gibson J."/>
            <person name="Harwood C.S."/>
        </authorList>
    </citation>
    <scope>NUCLEOTIDE SEQUENCE [LARGE SCALE GENOMIC DNA]</scope>
    <source>
        <strain evidence="2">ATCC BAA-98 / CGA009</strain>
    </source>
</reference>
<evidence type="ECO:0000313" key="2">
    <source>
        <dbReference type="Proteomes" id="UP000001426"/>
    </source>
</evidence>
<dbReference type="GeneID" id="66895694"/>
<dbReference type="RefSeq" id="WP_147408386.1">
    <property type="nucleotide sequence ID" value="NZ_CP116810.1"/>
</dbReference>
<dbReference type="Proteomes" id="UP000001426">
    <property type="component" value="Chromosome"/>
</dbReference>
<accession>A0AAE9Y564</accession>
<proteinExistence type="predicted"/>
<dbReference type="KEGG" id="rpa:TX73_023605"/>
<dbReference type="AlphaFoldDB" id="A0AAE9Y564"/>
<protein>
    <submittedName>
        <fullName evidence="1">Uncharacterized protein</fullName>
    </submittedName>
</protein>
<gene>
    <name evidence="1" type="ORF">TX73_023605</name>
</gene>
<sequence length="79" mass="9002">MAAATRRRSQIRVVWDRDDAPAPVTEMDFIGEIERDLRAARSQHRFDDMLHHLDELFIFHKHTGSAAVRSRCAALMAGA</sequence>
<keyword evidence="2" id="KW-1185">Reference proteome</keyword>
<evidence type="ECO:0000313" key="1">
    <source>
        <dbReference type="EMBL" id="WCL94747.1"/>
    </source>
</evidence>